<evidence type="ECO:0000259" key="4">
    <source>
        <dbReference type="Pfam" id="PF13304"/>
    </source>
</evidence>
<evidence type="ECO:0000256" key="1">
    <source>
        <dbReference type="ARBA" id="ARBA00022448"/>
    </source>
</evidence>
<dbReference type="GO" id="GO:0016887">
    <property type="term" value="F:ATP hydrolysis activity"/>
    <property type="evidence" value="ECO:0007669"/>
    <property type="project" value="InterPro"/>
</dbReference>
<dbReference type="InterPro" id="IPR027417">
    <property type="entry name" value="P-loop_NTPase"/>
</dbReference>
<keyword evidence="2" id="KW-0547">Nucleotide-binding</keyword>
<evidence type="ECO:0000256" key="2">
    <source>
        <dbReference type="ARBA" id="ARBA00022741"/>
    </source>
</evidence>
<dbReference type="PANTHER" id="PTHR42939">
    <property type="entry name" value="ABC TRANSPORTER ATP-BINDING PROTEIN ALBC-RELATED"/>
    <property type="match status" value="1"/>
</dbReference>
<gene>
    <name evidence="5" type="ORF">B1A_17705</name>
</gene>
<feature type="domain" description="ATPase AAA-type core" evidence="4">
    <location>
        <begin position="11"/>
        <end position="69"/>
    </location>
</feature>
<protein>
    <submittedName>
        <fullName evidence="5">ABC transporter-like domain protein</fullName>
    </submittedName>
</protein>
<comment type="caution">
    <text evidence="5">The sequence shown here is derived from an EMBL/GenBank/DDBJ whole genome shotgun (WGS) entry which is preliminary data.</text>
</comment>
<dbReference type="PANTHER" id="PTHR42939:SF1">
    <property type="entry name" value="ABC TRANSPORTER ATP-BINDING PROTEIN ALBC-RELATED"/>
    <property type="match status" value="1"/>
</dbReference>
<dbReference type="GO" id="GO:0005524">
    <property type="term" value="F:ATP binding"/>
    <property type="evidence" value="ECO:0007669"/>
    <property type="project" value="UniProtKB-KW"/>
</dbReference>
<dbReference type="InterPro" id="IPR051782">
    <property type="entry name" value="ABC_Transporter_VariousFunc"/>
</dbReference>
<keyword evidence="3" id="KW-0067">ATP-binding</keyword>
<dbReference type="EMBL" id="AUZX01013031">
    <property type="protein sequence ID" value="EQD37253.1"/>
    <property type="molecule type" value="Genomic_DNA"/>
</dbReference>
<reference evidence="5" key="2">
    <citation type="journal article" date="2014" name="ISME J.">
        <title>Microbial stratification in low pH oxic and suboxic macroscopic growths along an acid mine drainage.</title>
        <authorList>
            <person name="Mendez-Garcia C."/>
            <person name="Mesa V."/>
            <person name="Sprenger R.R."/>
            <person name="Richter M."/>
            <person name="Diez M.S."/>
            <person name="Solano J."/>
            <person name="Bargiela R."/>
            <person name="Golyshina O.V."/>
            <person name="Manteca A."/>
            <person name="Ramos J.L."/>
            <person name="Gallego J.R."/>
            <person name="Llorente I."/>
            <person name="Martins Dos Santos V.A."/>
            <person name="Jensen O.N."/>
            <person name="Pelaez A.I."/>
            <person name="Sanchez J."/>
            <person name="Ferrer M."/>
        </authorList>
    </citation>
    <scope>NUCLEOTIDE SEQUENCE</scope>
</reference>
<dbReference type="Pfam" id="PF13304">
    <property type="entry name" value="AAA_21"/>
    <property type="match status" value="1"/>
</dbReference>
<dbReference type="InterPro" id="IPR003959">
    <property type="entry name" value="ATPase_AAA_core"/>
</dbReference>
<name>T0YW41_9ZZZZ</name>
<evidence type="ECO:0000256" key="3">
    <source>
        <dbReference type="ARBA" id="ARBA00022840"/>
    </source>
</evidence>
<organism evidence="5">
    <name type="scientific">mine drainage metagenome</name>
    <dbReference type="NCBI Taxonomy" id="410659"/>
    <lineage>
        <taxon>unclassified sequences</taxon>
        <taxon>metagenomes</taxon>
        <taxon>ecological metagenomes</taxon>
    </lineage>
</organism>
<reference evidence="5" key="1">
    <citation type="submission" date="2013-08" db="EMBL/GenBank/DDBJ databases">
        <authorList>
            <person name="Mendez C."/>
            <person name="Richter M."/>
            <person name="Ferrer M."/>
            <person name="Sanchez J."/>
        </authorList>
    </citation>
    <scope>NUCLEOTIDE SEQUENCE</scope>
</reference>
<keyword evidence="1" id="KW-0813">Transport</keyword>
<dbReference type="AlphaFoldDB" id="T0YW41"/>
<dbReference type="Gene3D" id="3.40.50.300">
    <property type="entry name" value="P-loop containing nucleotide triphosphate hydrolases"/>
    <property type="match status" value="1"/>
</dbReference>
<dbReference type="SUPFAM" id="SSF52540">
    <property type="entry name" value="P-loop containing nucleoside triphosphate hydrolases"/>
    <property type="match status" value="1"/>
</dbReference>
<proteinExistence type="predicted"/>
<evidence type="ECO:0000313" key="5">
    <source>
        <dbReference type="EMBL" id="EQD37253.1"/>
    </source>
</evidence>
<accession>T0YW41</accession>
<sequence>MEDQRDALGESLSKGMRQKTLIAASVLAETPALLLDEPMIGLDPRGQRELRGMLEELRRDGIAILISTHLLESAEAICDRLVILKQGRLVAEGDVEELRQRRGTDGSLEDAFLEITQ</sequence>